<feature type="compositionally biased region" description="Polar residues" evidence="1">
    <location>
        <begin position="206"/>
        <end position="215"/>
    </location>
</feature>
<gene>
    <name evidence="2" type="ORF">PACLA_8A076314</name>
</gene>
<sequence>MRLIVARNLEKNEWNIDKLLCKFKLELEARERCNTIPESSSPKPFENRSERYRGKLPYSSSTLFSGKGPSSVPYCSYCSKQHTSASCPIVTDVAARRAILRKKGKCFLCLRSGHIIKHCDSQYKCQKYSGHHHLSICEKNANKPPVPGGKIEQQHEPVRQLQVNQPSTKSETAQGTQTETSTMYVESNTAVLLQTAQSLVGKVGKSLQQPSNLPSSVKEEDQGYSRSIVDPQQLDSHPRVLGQSNEHWPSQPSNSQEDDSELKSPRVSVNTSIVNVAQIPNITELINTLEYSTIGRLLRVTAYVLRFINNLKKRVENLDTTVGQITCEEIDSAELKWIKDIQHPMSKQANYRKVKESLNLFEDKENIIRCHGRI</sequence>
<comment type="caution">
    <text evidence="2">The sequence shown here is derived from an EMBL/GenBank/DDBJ whole genome shotgun (WGS) entry which is preliminary data.</text>
</comment>
<feature type="compositionally biased region" description="Polar residues" evidence="1">
    <location>
        <begin position="161"/>
        <end position="181"/>
    </location>
</feature>
<feature type="region of interest" description="Disordered" evidence="1">
    <location>
        <begin position="205"/>
        <end position="265"/>
    </location>
</feature>
<reference evidence="2" key="1">
    <citation type="submission" date="2020-04" db="EMBL/GenBank/DDBJ databases">
        <authorList>
            <person name="Alioto T."/>
            <person name="Alioto T."/>
            <person name="Gomez Garrido J."/>
        </authorList>
    </citation>
    <scope>NUCLEOTIDE SEQUENCE</scope>
    <source>
        <strain evidence="2">A484AB</strain>
    </source>
</reference>
<organism evidence="2 3">
    <name type="scientific">Paramuricea clavata</name>
    <name type="common">Red gorgonian</name>
    <name type="synonym">Violescent sea-whip</name>
    <dbReference type="NCBI Taxonomy" id="317549"/>
    <lineage>
        <taxon>Eukaryota</taxon>
        <taxon>Metazoa</taxon>
        <taxon>Cnidaria</taxon>
        <taxon>Anthozoa</taxon>
        <taxon>Octocorallia</taxon>
        <taxon>Malacalcyonacea</taxon>
        <taxon>Plexauridae</taxon>
        <taxon>Paramuricea</taxon>
    </lineage>
</organism>
<dbReference type="EMBL" id="CACRXK020016997">
    <property type="protein sequence ID" value="CAB4030605.1"/>
    <property type="molecule type" value="Genomic_DNA"/>
</dbReference>
<feature type="region of interest" description="Disordered" evidence="1">
    <location>
        <begin position="139"/>
        <end position="181"/>
    </location>
</feature>
<evidence type="ECO:0000256" key="1">
    <source>
        <dbReference type="SAM" id="MobiDB-lite"/>
    </source>
</evidence>
<dbReference type="AlphaFoldDB" id="A0A7D9JIK0"/>
<feature type="compositionally biased region" description="Polar residues" evidence="1">
    <location>
        <begin position="242"/>
        <end position="255"/>
    </location>
</feature>
<dbReference type="OrthoDB" id="6156325at2759"/>
<dbReference type="PANTHER" id="PTHR47331:SF5">
    <property type="entry name" value="RIBONUCLEASE H"/>
    <property type="match status" value="1"/>
</dbReference>
<keyword evidence="3" id="KW-1185">Reference proteome</keyword>
<evidence type="ECO:0000313" key="2">
    <source>
        <dbReference type="EMBL" id="CAB4030605.1"/>
    </source>
</evidence>
<dbReference type="Proteomes" id="UP001152795">
    <property type="component" value="Unassembled WGS sequence"/>
</dbReference>
<dbReference type="PANTHER" id="PTHR47331">
    <property type="entry name" value="PHD-TYPE DOMAIN-CONTAINING PROTEIN"/>
    <property type="match status" value="1"/>
</dbReference>
<evidence type="ECO:0000313" key="3">
    <source>
        <dbReference type="Proteomes" id="UP001152795"/>
    </source>
</evidence>
<accession>A0A7D9JIK0</accession>
<protein>
    <submittedName>
        <fullName evidence="2">Uncharacterized protein</fullName>
    </submittedName>
</protein>
<proteinExistence type="predicted"/>
<name>A0A7D9JIK0_PARCT</name>